<comment type="caution">
    <text evidence="1">The sequence shown here is derived from an EMBL/GenBank/DDBJ whole genome shotgun (WGS) entry which is preliminary data.</text>
</comment>
<gene>
    <name evidence="1" type="ORF">M0813_04635</name>
</gene>
<evidence type="ECO:0000313" key="1">
    <source>
        <dbReference type="EMBL" id="KAJ6232676.1"/>
    </source>
</evidence>
<dbReference type="EMBL" id="JAOAOG010000289">
    <property type="protein sequence ID" value="KAJ6232676.1"/>
    <property type="molecule type" value="Genomic_DNA"/>
</dbReference>
<dbReference type="PANTHER" id="PTHR45662">
    <property type="entry name" value="PHOSPHATIDYLINOSITIDE PHOSPHATASE SAC1"/>
    <property type="match status" value="1"/>
</dbReference>
<evidence type="ECO:0000313" key="2">
    <source>
        <dbReference type="Proteomes" id="UP001150062"/>
    </source>
</evidence>
<name>A0ABQ8XJ52_9EUKA</name>
<protein>
    <submittedName>
        <fullName evidence="1">Phosphatidylinositide phosphatase sac1</fullName>
    </submittedName>
</protein>
<dbReference type="PANTHER" id="PTHR45662:SF2">
    <property type="entry name" value="PHOSPHATIDYLINOSITOL-3-PHOSPHATASE SAC1"/>
    <property type="match status" value="1"/>
</dbReference>
<sequence length="181" mass="20934">MNFPHNLTSLYFGLGFAASRYLALKFTLVSRRFNKHPGRSINQGVDEGTKCISPQALPLKFSEKNKTKKRKEQEKKKKRQCIAQVKRCSIDNEKEEQQTTDIHADSKSYSGTPALKADFKGREKNFLQGFLNDGKNSVKRYWINNNFKDSQNQDNLDMLLGNYDLKILIKKPRWGLETKTI</sequence>
<proteinExistence type="predicted"/>
<dbReference type="Proteomes" id="UP001150062">
    <property type="component" value="Unassembled WGS sequence"/>
</dbReference>
<accession>A0ABQ8XJ52</accession>
<organism evidence="1 2">
    <name type="scientific">Anaeramoeba flamelloides</name>
    <dbReference type="NCBI Taxonomy" id="1746091"/>
    <lineage>
        <taxon>Eukaryota</taxon>
        <taxon>Metamonada</taxon>
        <taxon>Anaeramoebidae</taxon>
        <taxon>Anaeramoeba</taxon>
    </lineage>
</organism>
<keyword evidence="2" id="KW-1185">Reference proteome</keyword>
<reference evidence="1" key="1">
    <citation type="submission" date="2022-08" db="EMBL/GenBank/DDBJ databases">
        <title>Novel sulfate-reducing endosymbionts in the free-living metamonad Anaeramoeba.</title>
        <authorList>
            <person name="Jerlstrom-Hultqvist J."/>
            <person name="Cepicka I."/>
            <person name="Gallot-Lavallee L."/>
            <person name="Salas-Leiva D."/>
            <person name="Curtis B.A."/>
            <person name="Zahonova K."/>
            <person name="Pipaliya S."/>
            <person name="Dacks J."/>
            <person name="Roger A.J."/>
        </authorList>
    </citation>
    <scope>NUCLEOTIDE SEQUENCE</scope>
    <source>
        <strain evidence="1">Schooner1</strain>
    </source>
</reference>